<evidence type="ECO:0000313" key="12">
    <source>
        <dbReference type="Proteomes" id="UP000289886"/>
    </source>
</evidence>
<dbReference type="PANTHER" id="PTHR11757:SF19">
    <property type="entry name" value="PROLYL ENDOPEPTIDASE-LIKE"/>
    <property type="match status" value="1"/>
</dbReference>
<feature type="domain" description="Peptidase S9 prolyl oligopeptidase catalytic" evidence="9">
    <location>
        <begin position="399"/>
        <end position="572"/>
    </location>
</feature>
<reference evidence="11 12" key="1">
    <citation type="submission" date="2019-01" db="EMBL/GenBank/DDBJ databases">
        <title>Draft Genome and Complete Hox-Cluster Characterization of the Sterlet Sturgeon (Acipenser ruthenus).</title>
        <authorList>
            <person name="Wei Q."/>
        </authorList>
    </citation>
    <scope>NUCLEOTIDE SEQUENCE [LARGE SCALE GENOMIC DNA]</scope>
    <source>
        <strain evidence="11">WHYD16114868_AA</strain>
        <tissue evidence="11">Blood</tissue>
    </source>
</reference>
<keyword evidence="4" id="KW-0720">Serine protease</keyword>
<dbReference type="Gene3D" id="3.40.50.1820">
    <property type="entry name" value="alpha/beta hydrolase"/>
    <property type="match status" value="1"/>
</dbReference>
<feature type="domain" description="Peptidase S9A N-terminal" evidence="10">
    <location>
        <begin position="29"/>
        <end position="286"/>
    </location>
</feature>
<comment type="caution">
    <text evidence="11">The sequence shown here is derived from an EMBL/GenBank/DDBJ whole genome shotgun (WGS) entry which is preliminary data.</text>
</comment>
<dbReference type="SUPFAM" id="SSF50993">
    <property type="entry name" value="Peptidase/esterase 'gauge' domain"/>
    <property type="match status" value="1"/>
</dbReference>
<evidence type="ECO:0000313" key="11">
    <source>
        <dbReference type="EMBL" id="RXM99208.1"/>
    </source>
</evidence>
<dbReference type="InterPro" id="IPR051543">
    <property type="entry name" value="Serine_Peptidase_S9A"/>
</dbReference>
<feature type="non-terminal residue" evidence="11">
    <location>
        <position position="1"/>
    </location>
</feature>
<proteinExistence type="inferred from homology"/>
<dbReference type="SUPFAM" id="SSF53474">
    <property type="entry name" value="alpha/beta-Hydrolases"/>
    <property type="match status" value="1"/>
</dbReference>
<evidence type="ECO:0000256" key="1">
    <source>
        <dbReference type="ARBA" id="ARBA00005228"/>
    </source>
</evidence>
<dbReference type="Pfam" id="PF02897">
    <property type="entry name" value="Peptidase_S9_N"/>
    <property type="match status" value="1"/>
</dbReference>
<evidence type="ECO:0000256" key="2">
    <source>
        <dbReference type="ARBA" id="ARBA00022670"/>
    </source>
</evidence>
<evidence type="ECO:0000256" key="4">
    <source>
        <dbReference type="ARBA" id="ARBA00022825"/>
    </source>
</evidence>
<evidence type="ECO:0000259" key="9">
    <source>
        <dbReference type="Pfam" id="PF00326"/>
    </source>
</evidence>
<accession>A0A662YUL4</accession>
<dbReference type="InterPro" id="IPR023302">
    <property type="entry name" value="Pept_S9A_N"/>
</dbReference>
<dbReference type="AlphaFoldDB" id="A0A662YUL4"/>
<keyword evidence="12" id="KW-1185">Reference proteome</keyword>
<feature type="region of interest" description="Disordered" evidence="8">
    <location>
        <begin position="596"/>
        <end position="625"/>
    </location>
</feature>
<evidence type="ECO:0000259" key="10">
    <source>
        <dbReference type="Pfam" id="PF02897"/>
    </source>
</evidence>
<dbReference type="GO" id="GO:0004252">
    <property type="term" value="F:serine-type endopeptidase activity"/>
    <property type="evidence" value="ECO:0007669"/>
    <property type="project" value="InterPro"/>
</dbReference>
<evidence type="ECO:0000256" key="3">
    <source>
        <dbReference type="ARBA" id="ARBA00022801"/>
    </source>
</evidence>
<evidence type="ECO:0000256" key="5">
    <source>
        <dbReference type="ARBA" id="ARBA00039290"/>
    </source>
</evidence>
<dbReference type="PRINTS" id="PR00862">
    <property type="entry name" value="PROLIGOPTASE"/>
</dbReference>
<protein>
    <recommendedName>
        <fullName evidence="5">Prolyl endopeptidase-like</fullName>
    </recommendedName>
    <alternativeName>
        <fullName evidence="6">Prolylendopeptidase-like</fullName>
    </alternativeName>
</protein>
<dbReference type="Proteomes" id="UP000289886">
    <property type="component" value="Unassembled WGS sequence"/>
</dbReference>
<evidence type="ECO:0000256" key="7">
    <source>
        <dbReference type="ARBA" id="ARBA00045448"/>
    </source>
</evidence>
<organism evidence="11 12">
    <name type="scientific">Acipenser ruthenus</name>
    <name type="common">Sterlet sturgeon</name>
    <dbReference type="NCBI Taxonomy" id="7906"/>
    <lineage>
        <taxon>Eukaryota</taxon>
        <taxon>Metazoa</taxon>
        <taxon>Chordata</taxon>
        <taxon>Craniata</taxon>
        <taxon>Vertebrata</taxon>
        <taxon>Euteleostomi</taxon>
        <taxon>Actinopterygii</taxon>
        <taxon>Chondrostei</taxon>
        <taxon>Acipenseriformes</taxon>
        <taxon>Acipenseridae</taxon>
        <taxon>Acipenser</taxon>
    </lineage>
</organism>
<keyword evidence="2" id="KW-0645">Protease</keyword>
<dbReference type="Gene3D" id="2.130.10.120">
    <property type="entry name" value="Prolyl oligopeptidase, N-terminal domain"/>
    <property type="match status" value="2"/>
</dbReference>
<dbReference type="InterPro" id="IPR001375">
    <property type="entry name" value="Peptidase_S9_cat"/>
</dbReference>
<evidence type="ECO:0000256" key="6">
    <source>
        <dbReference type="ARBA" id="ARBA00042165"/>
    </source>
</evidence>
<dbReference type="PANTHER" id="PTHR11757">
    <property type="entry name" value="PROTEASE FAMILY S9A OLIGOPEPTIDASE"/>
    <property type="match status" value="1"/>
</dbReference>
<sequence length="1186" mass="133370">CVLTLTVPGQGEPQVLLSLGDVAWPDPEGASFQRVRLSPQEKHLAATVRSGRSEEASCAVVRLGSTPAVTHIQTAVFSFEWATDNILFYTSQKNLRSFQVYSLVFGEEQPQRTLVCEEQDPRFFVEVMSSKDKRFLTINCNSKSCSEVHLIECRSPLLPPVLVQPRTAGLIYHVEHSEGQLYILTNVGPAHEYQLMRAPLSSPSLKHWQLLYRPAVNTRVIDMELFEKHCVMAMRGRTQLYLDIIPLDEPAQVSTVKSACCAVLSIGAFVTLCMCVHCFYSFIADASLSSQLPQWACALEPGLNSQLSSNTFHFLLSSPAQPPRAFFYSLHENHLYQQQEEQAVACRTDYQTSRIEAQSMDGTAVPMTVIHRRTVEELCQSPLLVHVYGAYGVDLNMAFKPESRVLLDEGWTLAYCHVRGGGELGLGWHAQGRLTQKHRGLEDLQACVLRLFELGVSRPGLSALTGSSAGGVLAGALCNRSPELLRALILQAPFLDVLGAMQDPSLPLTVEEQEEWGDPLTNQEHRESIESYCPSHNIRAQRYPSMLITAYEGDQRVPLPGLLKYISRLRAAAAMHASEYNKIDWTLIQSSENLSVERSSDHGRQLRTRQQSPGSPMKVTDPAEGPTVNSSYAMNLCLSLITQGLEDTAFQLLKTFPTLHPENRDTPDLGNFFLRHCVNMDKVRSQDVATMAKALDPSYLSQCKADVLGILKEMKEKGVAVRDANVTSFFHILNALAMCAEEEVVWSLLDALFTMGLTEPSANLCSPLVTVHLEKGDLPTALEASMDCQRKYSQMPRLHDVLCKMVEKGETELLQKAMDFISQERGELTMLYDLFFAFMHTGKYKEARKIIETPGLRSRPGRLQWFSEKCIAANQGRVQSSEGCLVERPVRVRRVTLLFLQVETLENMVEMTRKLFECDRDEMYYCLIRLCKENNDLRKAEATWMKMQEENIIPRERTLRLLSDILMSSGQEVPFEVPEAWFEEAVEMEKTKGKAACPPASLPADSPVDYQRRIMTLCKKNMSGVSTMAERLANHFAVYRPATDLFLLFLDTGRTEDAKFLLQRCAGVGEQKEILVAYITRAAQKPDQAPKIKALLDILPDFPEKEMAYAYLMKCYGLDNDIAAAKALYQQKQEEHMQPDELCLKRLVLLLKSAGEPVPFTEPPESFRFYADKLRRGSSNQLSEDD</sequence>
<evidence type="ECO:0000256" key="8">
    <source>
        <dbReference type="SAM" id="MobiDB-lite"/>
    </source>
</evidence>
<comment type="similarity">
    <text evidence="1">Belongs to the peptidase S9A family.</text>
</comment>
<dbReference type="InterPro" id="IPR002470">
    <property type="entry name" value="Peptidase_S9A"/>
</dbReference>
<dbReference type="FunFam" id="3.40.50.1820:FF:000050">
    <property type="entry name" value="prolyl endopeptidase-like isoform X2"/>
    <property type="match status" value="1"/>
</dbReference>
<dbReference type="GO" id="GO:0006508">
    <property type="term" value="P:proteolysis"/>
    <property type="evidence" value="ECO:0007669"/>
    <property type="project" value="UniProtKB-KW"/>
</dbReference>
<dbReference type="GO" id="GO:0005856">
    <property type="term" value="C:cytoskeleton"/>
    <property type="evidence" value="ECO:0007669"/>
    <property type="project" value="TreeGrafter"/>
</dbReference>
<keyword evidence="3" id="KW-0378">Hydrolase</keyword>
<dbReference type="EMBL" id="SCEB01000435">
    <property type="protein sequence ID" value="RXM99208.1"/>
    <property type="molecule type" value="Genomic_DNA"/>
</dbReference>
<dbReference type="GO" id="GO:0005794">
    <property type="term" value="C:Golgi apparatus"/>
    <property type="evidence" value="ECO:0007669"/>
    <property type="project" value="TreeGrafter"/>
</dbReference>
<name>A0A662YUL4_ACIRT</name>
<dbReference type="InterPro" id="IPR029058">
    <property type="entry name" value="AB_hydrolase_fold"/>
</dbReference>
<gene>
    <name evidence="11" type="ORF">EOD39_11921</name>
</gene>
<comment type="function">
    <text evidence="7">Serine peptidase whose precise substrate specificity remains unclear. Does not cleave peptides after a arginine or lysine residue. Regulates trans-Golgi network morphology and sorting by regulating the membrane binding of the AP-1 complex. May play a role in the regulation of synaptic vesicle exocytosis.</text>
</comment>
<dbReference type="Pfam" id="PF00326">
    <property type="entry name" value="Peptidase_S9"/>
    <property type="match status" value="1"/>
</dbReference>